<dbReference type="PROSITE" id="PS50893">
    <property type="entry name" value="ABC_TRANSPORTER_2"/>
    <property type="match status" value="1"/>
</dbReference>
<dbReference type="PANTHER" id="PTHR43394">
    <property type="entry name" value="ATP-DEPENDENT PERMEASE MDL1, MITOCHONDRIAL"/>
    <property type="match status" value="1"/>
</dbReference>
<dbReference type="PANTHER" id="PTHR43394:SF1">
    <property type="entry name" value="ATP-BINDING CASSETTE SUB-FAMILY B MEMBER 10, MITOCHONDRIAL"/>
    <property type="match status" value="1"/>
</dbReference>
<proteinExistence type="predicted"/>
<keyword evidence="6 7" id="KW-0472">Membrane</keyword>
<evidence type="ECO:0000256" key="5">
    <source>
        <dbReference type="ARBA" id="ARBA00022989"/>
    </source>
</evidence>
<evidence type="ECO:0000259" key="8">
    <source>
        <dbReference type="PROSITE" id="PS50893"/>
    </source>
</evidence>
<dbReference type="CDD" id="cd18585">
    <property type="entry name" value="ABC_6TM_CydC"/>
    <property type="match status" value="1"/>
</dbReference>
<dbReference type="InterPro" id="IPR014223">
    <property type="entry name" value="ABC_CydC/D"/>
</dbReference>
<dbReference type="InterPro" id="IPR017871">
    <property type="entry name" value="ABC_transporter-like_CS"/>
</dbReference>
<dbReference type="InterPro" id="IPR003439">
    <property type="entry name" value="ABC_transporter-like_ATP-bd"/>
</dbReference>
<dbReference type="Gene3D" id="1.20.1560.10">
    <property type="entry name" value="ABC transporter type 1, transmembrane domain"/>
    <property type="match status" value="1"/>
</dbReference>
<feature type="transmembrane region" description="Helical" evidence="7">
    <location>
        <begin position="281"/>
        <end position="305"/>
    </location>
</feature>
<gene>
    <name evidence="10" type="primary">cydC</name>
    <name evidence="10" type="ORF">IGS68_07985</name>
</gene>
<evidence type="ECO:0000256" key="1">
    <source>
        <dbReference type="ARBA" id="ARBA00004651"/>
    </source>
</evidence>
<feature type="transmembrane region" description="Helical" evidence="7">
    <location>
        <begin position="49"/>
        <end position="73"/>
    </location>
</feature>
<feature type="transmembrane region" description="Helical" evidence="7">
    <location>
        <begin position="20"/>
        <end position="43"/>
    </location>
</feature>
<evidence type="ECO:0000256" key="6">
    <source>
        <dbReference type="ARBA" id="ARBA00023136"/>
    </source>
</evidence>
<feature type="transmembrane region" description="Helical" evidence="7">
    <location>
        <begin position="134"/>
        <end position="156"/>
    </location>
</feature>
<evidence type="ECO:0000313" key="11">
    <source>
        <dbReference type="Proteomes" id="UP000595197"/>
    </source>
</evidence>
<protein>
    <submittedName>
        <fullName evidence="10">Thiol reductant ABC exporter subunit CydC</fullName>
    </submittedName>
</protein>
<dbReference type="InterPro" id="IPR011527">
    <property type="entry name" value="ABC1_TM_dom"/>
</dbReference>
<dbReference type="Pfam" id="PF00664">
    <property type="entry name" value="ABC_membrane"/>
    <property type="match status" value="1"/>
</dbReference>
<dbReference type="InterPro" id="IPR039421">
    <property type="entry name" value="Type_1_exporter"/>
</dbReference>
<accession>A0ABX7BAD4</accession>
<organism evidence="10 11">
    <name type="scientific">Skermanella cutis</name>
    <dbReference type="NCBI Taxonomy" id="2775420"/>
    <lineage>
        <taxon>Bacteria</taxon>
        <taxon>Pseudomonadati</taxon>
        <taxon>Pseudomonadota</taxon>
        <taxon>Alphaproteobacteria</taxon>
        <taxon>Rhodospirillales</taxon>
        <taxon>Azospirillaceae</taxon>
        <taxon>Skermanella</taxon>
    </lineage>
</organism>
<dbReference type="InterPro" id="IPR036640">
    <property type="entry name" value="ABC1_TM_sf"/>
</dbReference>
<dbReference type="RefSeq" id="WP_201078738.1">
    <property type="nucleotide sequence ID" value="NZ_CP067420.1"/>
</dbReference>
<dbReference type="EMBL" id="CP067420">
    <property type="protein sequence ID" value="QQP91137.1"/>
    <property type="molecule type" value="Genomic_DNA"/>
</dbReference>
<keyword evidence="4" id="KW-0067">ATP-binding</keyword>
<name>A0ABX7BAD4_9PROT</name>
<sequence length="556" mass="58946">MRDLWPFLKLFRRQGGRMALGALLMLVTLAAGIGLLGLSGWFITGSALAGLGLGVAGFNIFTPSAGIRAAALVRTAGRYAERLVNHEATFRLLADLRRWLFERALPLDAGQVARLTGGDLLTRLTADIDALDNLYLRVVAPSAVALLTAIGVLTPLGWIDPGVALAAAALMLVASVGVPALAGRLGAGAGRDLVQIGARLRTRAVDGIQGLADLRAFAADGRHLEALSRDTDLLIARQRRMSSITGLSAGLTMLAAGLAVWTALLLVVGEVERDRLDGPTAALAVFVVMAVFEATAPLPLAYQYLGRTRAAARRLLEIAEMPPGVRDPDQPAPPPGDFALRFEQVGLSHGTKTVIRDLSLELPAGRVTVLLGPSGAGKSTLARLALRLTDPDAGRVTLGGVDLRDLRQEDLHRHMAYVSQGTHLFAADIRDNLLIARPGATNAELWEALEVVQLADFVESLPDGILTWVGENGVLLSGGQARRLAVARALLKDTPVMILDEPTEGLDAATEAALMAELRPRLAGRTVLLITHRETLATGADIVRRLEDGFLLSTRS</sequence>
<keyword evidence="5 7" id="KW-1133">Transmembrane helix</keyword>
<feature type="domain" description="ABC transmembrane type-1" evidence="9">
    <location>
        <begin position="19"/>
        <end position="307"/>
    </location>
</feature>
<evidence type="ECO:0000256" key="7">
    <source>
        <dbReference type="SAM" id="Phobius"/>
    </source>
</evidence>
<evidence type="ECO:0000256" key="3">
    <source>
        <dbReference type="ARBA" id="ARBA00022741"/>
    </source>
</evidence>
<dbReference type="NCBIfam" id="TIGR02868">
    <property type="entry name" value="CydC"/>
    <property type="match status" value="1"/>
</dbReference>
<evidence type="ECO:0000256" key="2">
    <source>
        <dbReference type="ARBA" id="ARBA00022692"/>
    </source>
</evidence>
<dbReference type="Proteomes" id="UP000595197">
    <property type="component" value="Chromosome"/>
</dbReference>
<evidence type="ECO:0000259" key="9">
    <source>
        <dbReference type="PROSITE" id="PS50929"/>
    </source>
</evidence>
<comment type="subcellular location">
    <subcellularLocation>
        <location evidence="1">Cell membrane</location>
        <topology evidence="1">Multi-pass membrane protein</topology>
    </subcellularLocation>
</comment>
<dbReference type="PROSITE" id="PS00211">
    <property type="entry name" value="ABC_TRANSPORTER_1"/>
    <property type="match status" value="1"/>
</dbReference>
<dbReference type="Pfam" id="PF00005">
    <property type="entry name" value="ABC_tran"/>
    <property type="match status" value="1"/>
</dbReference>
<keyword evidence="11" id="KW-1185">Reference proteome</keyword>
<feature type="transmembrane region" description="Helical" evidence="7">
    <location>
        <begin position="162"/>
        <end position="182"/>
    </location>
</feature>
<evidence type="ECO:0000313" key="10">
    <source>
        <dbReference type="EMBL" id="QQP91137.1"/>
    </source>
</evidence>
<evidence type="ECO:0000256" key="4">
    <source>
        <dbReference type="ARBA" id="ARBA00022840"/>
    </source>
</evidence>
<feature type="domain" description="ABC transporter" evidence="8">
    <location>
        <begin position="340"/>
        <end position="556"/>
    </location>
</feature>
<keyword evidence="3" id="KW-0547">Nucleotide-binding</keyword>
<dbReference type="Gene3D" id="3.40.50.300">
    <property type="entry name" value="P-loop containing nucleotide triphosphate hydrolases"/>
    <property type="match status" value="1"/>
</dbReference>
<dbReference type="SUPFAM" id="SSF90123">
    <property type="entry name" value="ABC transporter transmembrane region"/>
    <property type="match status" value="1"/>
</dbReference>
<feature type="transmembrane region" description="Helical" evidence="7">
    <location>
        <begin position="247"/>
        <end position="269"/>
    </location>
</feature>
<dbReference type="InterPro" id="IPR027417">
    <property type="entry name" value="P-loop_NTPase"/>
</dbReference>
<dbReference type="SMART" id="SM00382">
    <property type="entry name" value="AAA"/>
    <property type="match status" value="1"/>
</dbReference>
<dbReference type="InterPro" id="IPR003593">
    <property type="entry name" value="AAA+_ATPase"/>
</dbReference>
<dbReference type="SUPFAM" id="SSF52540">
    <property type="entry name" value="P-loop containing nucleoside triphosphate hydrolases"/>
    <property type="match status" value="1"/>
</dbReference>
<reference evidence="10" key="1">
    <citation type="submission" date="2021-02" db="EMBL/GenBank/DDBJ databases">
        <title>Skermanella TT6 skin isolate.</title>
        <authorList>
            <person name="Lee K."/>
            <person name="Ganzorig M."/>
        </authorList>
    </citation>
    <scope>NUCLEOTIDE SEQUENCE</scope>
    <source>
        <strain evidence="10">TT6</strain>
    </source>
</reference>
<keyword evidence="2 7" id="KW-0812">Transmembrane</keyword>
<dbReference type="PROSITE" id="PS50929">
    <property type="entry name" value="ABC_TM1F"/>
    <property type="match status" value="1"/>
</dbReference>